<keyword evidence="9" id="KW-0687">Ribonucleoprotein</keyword>
<reference evidence="15" key="1">
    <citation type="submission" date="2013-01" db="EMBL/GenBank/DDBJ databases">
        <title>Draft Genome Sequence of a Mulberry Tree, Morus notabilis C.K. Schneid.</title>
        <authorList>
            <person name="He N."/>
            <person name="Zhao S."/>
        </authorList>
    </citation>
    <scope>NUCLEOTIDE SEQUENCE</scope>
</reference>
<dbReference type="GO" id="GO:0003729">
    <property type="term" value="F:mRNA binding"/>
    <property type="evidence" value="ECO:0007669"/>
    <property type="project" value="InterPro"/>
</dbReference>
<dbReference type="SUPFAM" id="SSF75471">
    <property type="entry name" value="YhbY-like"/>
    <property type="match status" value="3"/>
</dbReference>
<evidence type="ECO:0000256" key="10">
    <source>
        <dbReference type="PROSITE-ProRule" id="PRU00626"/>
    </source>
</evidence>
<keyword evidence="11" id="KW-0175">Coiled coil</keyword>
<dbReference type="PANTHER" id="PTHR31846">
    <property type="entry name" value="CRS1 / YHBY (CRM) DOMAIN-CONTAINING PROTEIN"/>
    <property type="match status" value="1"/>
</dbReference>
<proteinExistence type="predicted"/>
<feature type="domain" description="CRM" evidence="13">
    <location>
        <begin position="190"/>
        <end position="286"/>
    </location>
</feature>
<protein>
    <submittedName>
        <fullName evidence="14">Chloroplastic group IIA intron splicing facilitator CRS1</fullName>
    </submittedName>
</protein>
<dbReference type="GO" id="GO:1990904">
    <property type="term" value="C:ribonucleoprotein complex"/>
    <property type="evidence" value="ECO:0007669"/>
    <property type="project" value="UniProtKB-KW"/>
</dbReference>
<evidence type="ECO:0000256" key="7">
    <source>
        <dbReference type="ARBA" id="ARBA00022946"/>
    </source>
</evidence>
<dbReference type="GO" id="GO:0000373">
    <property type="term" value="P:Group II intron splicing"/>
    <property type="evidence" value="ECO:0007669"/>
    <property type="project" value="UniProtKB-ARBA"/>
</dbReference>
<dbReference type="Proteomes" id="UP000030645">
    <property type="component" value="Unassembled WGS sequence"/>
</dbReference>
<feature type="domain" description="CRM" evidence="13">
    <location>
        <begin position="409"/>
        <end position="509"/>
    </location>
</feature>
<evidence type="ECO:0000256" key="3">
    <source>
        <dbReference type="ARBA" id="ARBA00022640"/>
    </source>
</evidence>
<dbReference type="PROSITE" id="PS51295">
    <property type="entry name" value="CRM"/>
    <property type="match status" value="3"/>
</dbReference>
<feature type="region of interest" description="Disordered" evidence="12">
    <location>
        <begin position="40"/>
        <end position="66"/>
    </location>
</feature>
<gene>
    <name evidence="14" type="ORF">L484_027056</name>
</gene>
<feature type="coiled-coil region" evidence="11">
    <location>
        <begin position="573"/>
        <end position="607"/>
    </location>
</feature>
<evidence type="ECO:0000256" key="4">
    <source>
        <dbReference type="ARBA" id="ARBA00022664"/>
    </source>
</evidence>
<feature type="compositionally biased region" description="Pro residues" evidence="12">
    <location>
        <begin position="55"/>
        <end position="66"/>
    </location>
</feature>
<dbReference type="eggNOG" id="KOG1990">
    <property type="taxonomic scope" value="Eukaryota"/>
</dbReference>
<comment type="subcellular location">
    <subcellularLocation>
        <location evidence="1">Plastid</location>
        <location evidence="1">Chloroplast</location>
    </subcellularLocation>
</comment>
<evidence type="ECO:0000256" key="11">
    <source>
        <dbReference type="SAM" id="Coils"/>
    </source>
</evidence>
<dbReference type="InterPro" id="IPR035920">
    <property type="entry name" value="YhbY-like_sf"/>
</dbReference>
<dbReference type="InterPro" id="IPR001890">
    <property type="entry name" value="RNA-binding_CRM"/>
</dbReference>
<evidence type="ECO:0000256" key="9">
    <source>
        <dbReference type="ARBA" id="ARBA00023274"/>
    </source>
</evidence>
<evidence type="ECO:0000313" key="15">
    <source>
        <dbReference type="Proteomes" id="UP000030645"/>
    </source>
</evidence>
<keyword evidence="6 10" id="KW-0694">RNA-binding</keyword>
<keyword evidence="3" id="KW-0934">Plastid</keyword>
<keyword evidence="5" id="KW-0677">Repeat</keyword>
<dbReference type="GO" id="GO:0006397">
    <property type="term" value="P:mRNA processing"/>
    <property type="evidence" value="ECO:0007669"/>
    <property type="project" value="UniProtKB-KW"/>
</dbReference>
<feature type="domain" description="CRM" evidence="13">
    <location>
        <begin position="625"/>
        <end position="725"/>
    </location>
</feature>
<evidence type="ECO:0000256" key="6">
    <source>
        <dbReference type="ARBA" id="ARBA00022884"/>
    </source>
</evidence>
<dbReference type="PANTHER" id="PTHR31846:SF10">
    <property type="entry name" value="CHLOROPLASTIC GROUP IIA INTRON SPLICING FACILITATOR CRS1, CHLOROPLASTIC"/>
    <property type="match status" value="1"/>
</dbReference>
<organism evidence="14 15">
    <name type="scientific">Morus notabilis</name>
    <dbReference type="NCBI Taxonomy" id="981085"/>
    <lineage>
        <taxon>Eukaryota</taxon>
        <taxon>Viridiplantae</taxon>
        <taxon>Streptophyta</taxon>
        <taxon>Embryophyta</taxon>
        <taxon>Tracheophyta</taxon>
        <taxon>Spermatophyta</taxon>
        <taxon>Magnoliopsida</taxon>
        <taxon>eudicotyledons</taxon>
        <taxon>Gunneridae</taxon>
        <taxon>Pentapetalae</taxon>
        <taxon>rosids</taxon>
        <taxon>fabids</taxon>
        <taxon>Rosales</taxon>
        <taxon>Moraceae</taxon>
        <taxon>Moreae</taxon>
        <taxon>Morus</taxon>
    </lineage>
</organism>
<evidence type="ECO:0000256" key="2">
    <source>
        <dbReference type="ARBA" id="ARBA00022528"/>
    </source>
</evidence>
<dbReference type="SMART" id="SM01103">
    <property type="entry name" value="CRS1_YhbY"/>
    <property type="match status" value="3"/>
</dbReference>
<dbReference type="EMBL" id="KE345919">
    <property type="protein sequence ID" value="EXC20503.1"/>
    <property type="molecule type" value="Genomic_DNA"/>
</dbReference>
<evidence type="ECO:0000259" key="13">
    <source>
        <dbReference type="PROSITE" id="PS51295"/>
    </source>
</evidence>
<dbReference type="GO" id="GO:0009507">
    <property type="term" value="C:chloroplast"/>
    <property type="evidence" value="ECO:0007669"/>
    <property type="project" value="UniProtKB-SubCell"/>
</dbReference>
<evidence type="ECO:0000256" key="12">
    <source>
        <dbReference type="SAM" id="MobiDB-lite"/>
    </source>
</evidence>
<keyword evidence="15" id="KW-1185">Reference proteome</keyword>
<keyword evidence="7" id="KW-0809">Transit peptide</keyword>
<dbReference type="FunFam" id="3.30.110.60:FF:000002">
    <property type="entry name" value="CRS2-associated factor 1, chloroplastic"/>
    <property type="match status" value="1"/>
</dbReference>
<sequence length="828" mass="94951">MLATLFLSPSTFPNTHHLSSNFKRPSDSYILISSSLNPKPTNYHHHASTKENPDSKPPLEPIKMPTPPWMKGPLVLQPHEVTDLSKPENDNKFSNRKAEKSVNGLTDKLVGRRGKNVIKKIARRIEELGRKSKVDSEETQKDFVGKNGIGDCLEGLGESRSGGERMPWEKDEGFVFRRMKKEKIVSSAELRLERELLERLRSEARKMRKWVKVKKAGVTKEVVEDVKFVWKSNELAMVKFDVPLCRNMDRAQEILEMKTGGLVVWRRKDAQVIYRGCNYQPTSKTFPRTYAGFSGHQETPFSNLVQLDSRKGNSVSEVKSYENTIERKISKKNTEGETIPTAIILKNDANFQPSSSLYVREADRLLDGLGPRFIDWWMNKPLPVDADLLPEVVPGFRPPFRRCPPHTRSKLTDEELTYLRKLAHSLPTHFVLGRNRKLQGLAAAILKLWEKCHIAKIAVKLGVPNTNNEQMAYELKARICLTGGDLLLRNKFIIILYRGKDFLPDQIAELITKRETELEYCQLYEEHARLVVAEKVFVADEPLKKTSPAGTLSEFHDIQIEYGDSNKGNIEVKLPFEAEKERLESELRKQERKLLILNSKIKKSTKELLKLNTAWKPSERDGDQEMLTEEERECFRKIGLKMRSVLVLGRRGIFDGVIEGLRQHWKHREVAKVITMQRYFWQVMYTATSLEAESGGLLVSVEKLKEGHAIIIYRGKNYRRPLKLISVNLLTKRKALSRSLEMQRIGSLKFFAYQRHRAISDLKLKLNLDVFSLSANHSEGILQLAEKGQRLQQISSKSETFNNSLREASLLKNGFQVKENAPAGDFNK</sequence>
<dbReference type="Gene3D" id="3.30.110.60">
    <property type="entry name" value="YhbY-like"/>
    <property type="match status" value="3"/>
</dbReference>
<accession>W9S0T5</accession>
<name>W9S0T5_9ROSA</name>
<keyword evidence="2" id="KW-0150">Chloroplast</keyword>
<evidence type="ECO:0000313" key="14">
    <source>
        <dbReference type="EMBL" id="EXC20503.1"/>
    </source>
</evidence>
<keyword evidence="8" id="KW-0508">mRNA splicing</keyword>
<evidence type="ECO:0000256" key="8">
    <source>
        <dbReference type="ARBA" id="ARBA00023187"/>
    </source>
</evidence>
<keyword evidence="4" id="KW-0507">mRNA processing</keyword>
<dbReference type="STRING" id="981085.W9S0T5"/>
<evidence type="ECO:0000256" key="5">
    <source>
        <dbReference type="ARBA" id="ARBA00022737"/>
    </source>
</evidence>
<dbReference type="AlphaFoldDB" id="W9S0T5"/>
<dbReference type="InterPro" id="IPR045278">
    <property type="entry name" value="CRS1/CFM2/CFM3"/>
</dbReference>
<evidence type="ECO:0000256" key="1">
    <source>
        <dbReference type="ARBA" id="ARBA00004229"/>
    </source>
</evidence>
<dbReference type="Pfam" id="PF01985">
    <property type="entry name" value="CRS1_YhbY"/>
    <property type="match status" value="3"/>
</dbReference>